<keyword evidence="2" id="KW-1185">Reference proteome</keyword>
<sequence>MQPDDRLTVTVGRLVGQVGHWTPSRWAASGASGVPRADTVHDLVQWLADRCADAEGRDRRPVPRLDNDLALPDQLRVVAADLTRFGGPALVDEAAEKVRAVRGQL</sequence>
<proteinExistence type="predicted"/>
<comment type="caution">
    <text evidence="1">The sequence shown here is derived from an EMBL/GenBank/DDBJ whole genome shotgun (WGS) entry which is preliminary data.</text>
</comment>
<protein>
    <submittedName>
        <fullName evidence="1">Uncharacterized protein</fullName>
    </submittedName>
</protein>
<dbReference type="RefSeq" id="WP_203845222.1">
    <property type="nucleotide sequence ID" value="NZ_BAAAVW010000004.1"/>
</dbReference>
<dbReference type="EMBL" id="BONQ01000024">
    <property type="protein sequence ID" value="GIG43348.1"/>
    <property type="molecule type" value="Genomic_DNA"/>
</dbReference>
<evidence type="ECO:0000313" key="2">
    <source>
        <dbReference type="Proteomes" id="UP000660611"/>
    </source>
</evidence>
<name>A0A919UA75_9ACTN</name>
<dbReference type="Proteomes" id="UP000660611">
    <property type="component" value="Unassembled WGS sequence"/>
</dbReference>
<dbReference type="AlphaFoldDB" id="A0A919UA75"/>
<reference evidence="1" key="1">
    <citation type="submission" date="2021-01" db="EMBL/GenBank/DDBJ databases">
        <title>Whole genome shotgun sequence of Dactylosporangium siamense NBRC 106093.</title>
        <authorList>
            <person name="Komaki H."/>
            <person name="Tamura T."/>
        </authorList>
    </citation>
    <scope>NUCLEOTIDE SEQUENCE</scope>
    <source>
        <strain evidence="1">NBRC 106093</strain>
    </source>
</reference>
<accession>A0A919UA75</accession>
<organism evidence="1 2">
    <name type="scientific">Dactylosporangium siamense</name>
    <dbReference type="NCBI Taxonomy" id="685454"/>
    <lineage>
        <taxon>Bacteria</taxon>
        <taxon>Bacillati</taxon>
        <taxon>Actinomycetota</taxon>
        <taxon>Actinomycetes</taxon>
        <taxon>Micromonosporales</taxon>
        <taxon>Micromonosporaceae</taxon>
        <taxon>Dactylosporangium</taxon>
    </lineage>
</organism>
<evidence type="ECO:0000313" key="1">
    <source>
        <dbReference type="EMBL" id="GIG43348.1"/>
    </source>
</evidence>
<gene>
    <name evidence="1" type="ORF">Dsi01nite_013890</name>
</gene>